<evidence type="ECO:0000256" key="2">
    <source>
        <dbReference type="ARBA" id="ARBA00005695"/>
    </source>
</evidence>
<gene>
    <name evidence="6" type="primary">appA</name>
    <name evidence="6" type="ORF">EUAN_10510</name>
</gene>
<evidence type="ECO:0000259" key="5">
    <source>
        <dbReference type="Pfam" id="PF00496"/>
    </source>
</evidence>
<dbReference type="Proteomes" id="UP000180254">
    <property type="component" value="Unassembled WGS sequence"/>
</dbReference>
<proteinExistence type="inferred from homology"/>
<name>A0A1S1V7B1_9FIRM</name>
<organism evidence="6 7">
    <name type="scientific">Andreesenia angusta</name>
    <dbReference type="NCBI Taxonomy" id="39480"/>
    <lineage>
        <taxon>Bacteria</taxon>
        <taxon>Bacillati</taxon>
        <taxon>Bacillota</taxon>
        <taxon>Tissierellia</taxon>
        <taxon>Tissierellales</taxon>
        <taxon>Gottschalkiaceae</taxon>
        <taxon>Andreesenia</taxon>
    </lineage>
</organism>
<dbReference type="OrthoDB" id="9772924at2"/>
<dbReference type="SUPFAM" id="SSF53850">
    <property type="entry name" value="Periplasmic binding protein-like II"/>
    <property type="match status" value="1"/>
</dbReference>
<comment type="subcellular location">
    <subcellularLocation>
        <location evidence="1">Cell membrane</location>
        <topology evidence="1">Lipid-anchor</topology>
    </subcellularLocation>
</comment>
<accession>A0A1S1V7B1</accession>
<dbReference type="InterPro" id="IPR000914">
    <property type="entry name" value="SBP_5_dom"/>
</dbReference>
<comment type="caution">
    <text evidence="6">The sequence shown here is derived from an EMBL/GenBank/DDBJ whole genome shotgun (WGS) entry which is preliminary data.</text>
</comment>
<dbReference type="GO" id="GO:0043190">
    <property type="term" value="C:ATP-binding cassette (ABC) transporter complex"/>
    <property type="evidence" value="ECO:0007669"/>
    <property type="project" value="InterPro"/>
</dbReference>
<dbReference type="Gene3D" id="3.90.76.10">
    <property type="entry name" value="Dipeptide-binding Protein, Domain 1"/>
    <property type="match status" value="1"/>
</dbReference>
<feature type="domain" description="Solute-binding protein family 5" evidence="5">
    <location>
        <begin position="84"/>
        <end position="481"/>
    </location>
</feature>
<dbReference type="PROSITE" id="PS51257">
    <property type="entry name" value="PROKAR_LIPOPROTEIN"/>
    <property type="match status" value="1"/>
</dbReference>
<comment type="similarity">
    <text evidence="2">Belongs to the bacterial solute-binding protein 5 family.</text>
</comment>
<sequence length="570" mass="64303">MRKITAYLVLIFMTIAVVSGCSKSENGGKAGEKTEYEVAEGGEITLPLTGFETLNPFMRKSQSNYYFDRLIFEGLFSTEKNLDVAPCLAESYTMGDGARSINIVLKENLKFHDGSPLTSEDVKFTVEVLKSATSDPEQLEKLSPLYLEGGLYDVGRISEVNTKSNREVEIVFRDSFSDAPEYLTFPIVSKAALGDESKALESEDYNAVGTGPYKVEAVDSLKEVQLQRNVEYWSSKPNIETVKGKILADEELAKTSFEAGIVHAVSDLDYLEWESFAQNDKVHINSFPSNRYEFLAFNFGKDYFQGEEGKSMREAVSYGINREQILKNIYLGYGEIVDSPVNPSSWLSLKSDVKESEKYSVEKSQEILKSMGYQDRDNDGLLENEDGENISFTILAPPTSQARIDTAKSIAESLRKIGIDVEEDYEEEAGSYETEEEREADWSRFESKLMSGNYDLAVMGWEMSYLPDLSFAFHSQSSEGGNFIGYSDPELDKLMDEANRANSREAKKQLYMEIQNSLAEEKPYVSILYTNAAIINYKKISGEFAPNYMDVYSGIENWFVPKEFQNKEQK</sequence>
<dbReference type="AlphaFoldDB" id="A0A1S1V7B1"/>
<evidence type="ECO:0000256" key="1">
    <source>
        <dbReference type="ARBA" id="ARBA00004193"/>
    </source>
</evidence>
<dbReference type="InterPro" id="IPR039424">
    <property type="entry name" value="SBP_5"/>
</dbReference>
<dbReference type="PANTHER" id="PTHR30290:SF9">
    <property type="entry name" value="OLIGOPEPTIDE-BINDING PROTEIN APPA"/>
    <property type="match status" value="1"/>
</dbReference>
<dbReference type="STRING" id="39480.EUAN_10510"/>
<keyword evidence="7" id="KW-1185">Reference proteome</keyword>
<dbReference type="RefSeq" id="WP_071062402.1">
    <property type="nucleotide sequence ID" value="NZ_MKIE01000003.1"/>
</dbReference>
<dbReference type="Gene3D" id="3.40.190.10">
    <property type="entry name" value="Periplasmic binding protein-like II"/>
    <property type="match status" value="1"/>
</dbReference>
<dbReference type="Gene3D" id="3.10.105.10">
    <property type="entry name" value="Dipeptide-binding Protein, Domain 3"/>
    <property type="match status" value="1"/>
</dbReference>
<dbReference type="GO" id="GO:0042597">
    <property type="term" value="C:periplasmic space"/>
    <property type="evidence" value="ECO:0007669"/>
    <property type="project" value="UniProtKB-ARBA"/>
</dbReference>
<dbReference type="GO" id="GO:0015833">
    <property type="term" value="P:peptide transport"/>
    <property type="evidence" value="ECO:0007669"/>
    <property type="project" value="TreeGrafter"/>
</dbReference>
<reference evidence="6 7" key="1">
    <citation type="submission" date="2016-09" db="EMBL/GenBank/DDBJ databases">
        <title>Genome sequence of Eubacterium angustum.</title>
        <authorList>
            <person name="Poehlein A."/>
            <person name="Daniel R."/>
        </authorList>
    </citation>
    <scope>NUCLEOTIDE SEQUENCE [LARGE SCALE GENOMIC DNA]</scope>
    <source>
        <strain evidence="6 7">DSM 1989</strain>
    </source>
</reference>
<dbReference type="Pfam" id="PF00496">
    <property type="entry name" value="SBP_bac_5"/>
    <property type="match status" value="1"/>
</dbReference>
<keyword evidence="3" id="KW-0813">Transport</keyword>
<dbReference type="InterPro" id="IPR023765">
    <property type="entry name" value="SBP_5_CS"/>
</dbReference>
<evidence type="ECO:0000256" key="4">
    <source>
        <dbReference type="ARBA" id="ARBA00022729"/>
    </source>
</evidence>
<keyword evidence="4" id="KW-0732">Signal</keyword>
<evidence type="ECO:0000313" key="7">
    <source>
        <dbReference type="Proteomes" id="UP000180254"/>
    </source>
</evidence>
<evidence type="ECO:0000313" key="6">
    <source>
        <dbReference type="EMBL" id="OHW62488.1"/>
    </source>
</evidence>
<dbReference type="PIRSF" id="PIRSF002741">
    <property type="entry name" value="MppA"/>
    <property type="match status" value="1"/>
</dbReference>
<dbReference type="CDD" id="cd08513">
    <property type="entry name" value="PBP2_thermophilic_Hb8_like"/>
    <property type="match status" value="1"/>
</dbReference>
<protein>
    <submittedName>
        <fullName evidence="6">Oligopeptide-binding protein AppA</fullName>
    </submittedName>
</protein>
<dbReference type="InterPro" id="IPR030678">
    <property type="entry name" value="Peptide/Ni-bd"/>
</dbReference>
<dbReference type="PROSITE" id="PS01040">
    <property type="entry name" value="SBP_BACTERIAL_5"/>
    <property type="match status" value="1"/>
</dbReference>
<dbReference type="GO" id="GO:1904680">
    <property type="term" value="F:peptide transmembrane transporter activity"/>
    <property type="evidence" value="ECO:0007669"/>
    <property type="project" value="TreeGrafter"/>
</dbReference>
<dbReference type="PANTHER" id="PTHR30290">
    <property type="entry name" value="PERIPLASMIC BINDING COMPONENT OF ABC TRANSPORTER"/>
    <property type="match status" value="1"/>
</dbReference>
<evidence type="ECO:0000256" key="3">
    <source>
        <dbReference type="ARBA" id="ARBA00022448"/>
    </source>
</evidence>
<dbReference type="EMBL" id="MKIE01000003">
    <property type="protein sequence ID" value="OHW62488.1"/>
    <property type="molecule type" value="Genomic_DNA"/>
</dbReference>